<feature type="region of interest" description="Disordered" evidence="8">
    <location>
        <begin position="154"/>
        <end position="189"/>
    </location>
</feature>
<keyword evidence="3" id="KW-0156">Chromatin regulator</keyword>
<evidence type="ECO:0000256" key="6">
    <source>
        <dbReference type="ARBA" id="ARBA00023163"/>
    </source>
</evidence>
<feature type="compositionally biased region" description="Polar residues" evidence="8">
    <location>
        <begin position="12"/>
        <end position="24"/>
    </location>
</feature>
<dbReference type="PANTHER" id="PTHR12802:SF44">
    <property type="entry name" value="SWI_SNF COMPLEX SUBUNIT SWI3B"/>
    <property type="match status" value="1"/>
</dbReference>
<sequence length="527" mass="58392">MAEKSPVKEAASSESIPISNSNQLKPSPQFPSKFSSQTAPNSEVPSTPTSRPPSADADVVYVPSYSRWFSWDKIDSCESRFLPEFFDGRSATKGPSLYIYYRNSIIKLFRENPSRKITFTDVRKTLVGDVGSIRRVFDFLDHWGLINYSASSALSKPSKDTGSNIKSSDSPSVESPSSAAPTSKHSSNSRRICGACKSLCTIACFVCDKYDSTLCARCYVRGNFRVGLSNADFRRVEITDEAKADWSEKETLLLLEATMHHGDDWKKVAQHVGGRTDKDCVAHFVKLPFGEEYLGHPLSNDDESGFETNKRMCLTPLADASNPIMAQHLMLVLASSSSRVPAWLLNLLFTLVPQSAFRVMDLDHLQLVAAVQQFVSVGNIYPMIPFEGKGAAFLSALAGVEIAEAAAQAAVSVLSQVDDITASRVGSGSLERNSKRESEISSNGDTNQNALERAAYADANSLLDKEEQDIERAITGITEVQMKEIQDKFLRFEEMDLQTEKERQQLESMKNLLFIDQLNLSFRRNYT</sequence>
<feature type="region of interest" description="Disordered" evidence="8">
    <location>
        <begin position="426"/>
        <end position="449"/>
    </location>
</feature>
<dbReference type="PANTHER" id="PTHR12802">
    <property type="entry name" value="SWI/SNF COMPLEX-RELATED"/>
    <property type="match status" value="1"/>
</dbReference>
<evidence type="ECO:0000259" key="11">
    <source>
        <dbReference type="PROSITE" id="PS51293"/>
    </source>
</evidence>
<comment type="subcellular location">
    <subcellularLocation>
        <location evidence="1">Nucleus</location>
    </subcellularLocation>
</comment>
<dbReference type="InterPro" id="IPR017930">
    <property type="entry name" value="Myb_dom"/>
</dbReference>
<evidence type="ECO:0000313" key="13">
    <source>
        <dbReference type="EMBL" id="MBA0866814.1"/>
    </source>
</evidence>
<dbReference type="InterPro" id="IPR036388">
    <property type="entry name" value="WH-like_DNA-bd_sf"/>
</dbReference>
<dbReference type="GO" id="GO:0003677">
    <property type="term" value="F:DNA binding"/>
    <property type="evidence" value="ECO:0007669"/>
    <property type="project" value="UniProtKB-KW"/>
</dbReference>
<dbReference type="InterPro" id="IPR007526">
    <property type="entry name" value="SWIRM"/>
</dbReference>
<feature type="domain" description="HTH myb-type" evidence="12">
    <location>
        <begin position="243"/>
        <end position="280"/>
    </location>
</feature>
<dbReference type="Pfam" id="PF04433">
    <property type="entry name" value="SWIRM"/>
    <property type="match status" value="1"/>
</dbReference>
<keyword evidence="6" id="KW-0804">Transcription</keyword>
<dbReference type="OrthoDB" id="118550at2759"/>
<feature type="compositionally biased region" description="Polar residues" evidence="8">
    <location>
        <begin position="38"/>
        <end position="49"/>
    </location>
</feature>
<feature type="compositionally biased region" description="Low complexity" evidence="8">
    <location>
        <begin position="25"/>
        <end position="37"/>
    </location>
</feature>
<evidence type="ECO:0000256" key="5">
    <source>
        <dbReference type="ARBA" id="ARBA00023125"/>
    </source>
</evidence>
<dbReference type="FunFam" id="1.10.10.10:FF:000020">
    <property type="entry name" value="SWI/SNF complex subunit SMARCC2 isoform c"/>
    <property type="match status" value="1"/>
</dbReference>
<dbReference type="InterPro" id="IPR009057">
    <property type="entry name" value="Homeodomain-like_sf"/>
</dbReference>
<evidence type="ECO:0000256" key="3">
    <source>
        <dbReference type="ARBA" id="ARBA00022853"/>
    </source>
</evidence>
<feature type="compositionally biased region" description="Polar residues" evidence="8">
    <location>
        <begin position="154"/>
        <end position="166"/>
    </location>
</feature>
<dbReference type="InterPro" id="IPR032451">
    <property type="entry name" value="SMARCC_C"/>
</dbReference>
<keyword evidence="2" id="KW-0217">Developmental protein</keyword>
<dbReference type="Gene3D" id="1.10.10.60">
    <property type="entry name" value="Homeodomain-like"/>
    <property type="match status" value="1"/>
</dbReference>
<evidence type="ECO:0000313" key="14">
    <source>
        <dbReference type="Proteomes" id="UP000593576"/>
    </source>
</evidence>
<evidence type="ECO:0000256" key="2">
    <source>
        <dbReference type="ARBA" id="ARBA00022473"/>
    </source>
</evidence>
<dbReference type="PROSITE" id="PS50934">
    <property type="entry name" value="SWIRM"/>
    <property type="match status" value="1"/>
</dbReference>
<organism evidence="13 14">
    <name type="scientific">Gossypium schwendimanii</name>
    <name type="common">Cotton</name>
    <dbReference type="NCBI Taxonomy" id="34291"/>
    <lineage>
        <taxon>Eukaryota</taxon>
        <taxon>Viridiplantae</taxon>
        <taxon>Streptophyta</taxon>
        <taxon>Embryophyta</taxon>
        <taxon>Tracheophyta</taxon>
        <taxon>Spermatophyta</taxon>
        <taxon>Magnoliopsida</taxon>
        <taxon>eudicotyledons</taxon>
        <taxon>Gunneridae</taxon>
        <taxon>Pentapetalae</taxon>
        <taxon>rosids</taxon>
        <taxon>malvids</taxon>
        <taxon>Malvales</taxon>
        <taxon>Malvaceae</taxon>
        <taxon>Malvoideae</taxon>
        <taxon>Gossypium</taxon>
    </lineage>
</organism>
<feature type="compositionally biased region" description="Low complexity" evidence="8">
    <location>
        <begin position="167"/>
        <end position="183"/>
    </location>
</feature>
<keyword evidence="14" id="KW-1185">Reference proteome</keyword>
<evidence type="ECO:0000256" key="8">
    <source>
        <dbReference type="SAM" id="MobiDB-lite"/>
    </source>
</evidence>
<dbReference type="EMBL" id="JABFAF010000009">
    <property type="protein sequence ID" value="MBA0866814.1"/>
    <property type="molecule type" value="Genomic_DNA"/>
</dbReference>
<comment type="caution">
    <text evidence="13">The sequence shown here is derived from an EMBL/GenBank/DDBJ whole genome shotgun (WGS) entry which is preliminary data.</text>
</comment>
<dbReference type="InterPro" id="IPR017884">
    <property type="entry name" value="SANT_dom"/>
</dbReference>
<keyword evidence="7" id="KW-0539">Nucleus</keyword>
<proteinExistence type="predicted"/>
<dbReference type="GO" id="GO:0006325">
    <property type="term" value="P:chromatin organization"/>
    <property type="evidence" value="ECO:0007669"/>
    <property type="project" value="UniProtKB-KW"/>
</dbReference>
<feature type="region of interest" description="Disordered" evidence="8">
    <location>
        <begin position="1"/>
        <end position="55"/>
    </location>
</feature>
<dbReference type="GO" id="GO:0005634">
    <property type="term" value="C:nucleus"/>
    <property type="evidence" value="ECO:0007669"/>
    <property type="project" value="UniProtKB-SubCell"/>
</dbReference>
<keyword evidence="4" id="KW-0805">Transcription regulation</keyword>
<dbReference type="InterPro" id="IPR001005">
    <property type="entry name" value="SANT/Myb"/>
</dbReference>
<evidence type="ECO:0000259" key="9">
    <source>
        <dbReference type="PROSITE" id="PS50090"/>
    </source>
</evidence>
<evidence type="ECO:0000259" key="12">
    <source>
        <dbReference type="PROSITE" id="PS51294"/>
    </source>
</evidence>
<dbReference type="Pfam" id="PF16495">
    <property type="entry name" value="SWIRM-assoc_1"/>
    <property type="match status" value="1"/>
</dbReference>
<feature type="domain" description="SWIRM" evidence="10">
    <location>
        <begin position="60"/>
        <end position="157"/>
    </location>
</feature>
<dbReference type="PROSITE" id="PS51294">
    <property type="entry name" value="HTH_MYB"/>
    <property type="match status" value="1"/>
</dbReference>
<accession>A0A7J9M774</accession>
<feature type="compositionally biased region" description="Polar residues" evidence="8">
    <location>
        <begin position="440"/>
        <end position="449"/>
    </location>
</feature>
<feature type="domain" description="Myb-like" evidence="9">
    <location>
        <begin position="238"/>
        <end position="288"/>
    </location>
</feature>
<evidence type="ECO:0000256" key="7">
    <source>
        <dbReference type="ARBA" id="ARBA00023242"/>
    </source>
</evidence>
<keyword evidence="5" id="KW-0238">DNA-binding</keyword>
<evidence type="ECO:0008006" key="15">
    <source>
        <dbReference type="Google" id="ProtNLM"/>
    </source>
</evidence>
<protein>
    <recommendedName>
        <fullName evidence="15">SWI/SNF complex subunit SWI3B</fullName>
    </recommendedName>
</protein>
<evidence type="ECO:0000256" key="1">
    <source>
        <dbReference type="ARBA" id="ARBA00004123"/>
    </source>
</evidence>
<dbReference type="Proteomes" id="UP000593576">
    <property type="component" value="Unassembled WGS sequence"/>
</dbReference>
<dbReference type="CDD" id="cd00167">
    <property type="entry name" value="SANT"/>
    <property type="match status" value="1"/>
</dbReference>
<feature type="domain" description="SANT" evidence="11">
    <location>
        <begin position="241"/>
        <end position="292"/>
    </location>
</feature>
<gene>
    <name evidence="13" type="ORF">Goshw_024673</name>
</gene>
<dbReference type="SUPFAM" id="SSF46689">
    <property type="entry name" value="Homeodomain-like"/>
    <property type="match status" value="2"/>
</dbReference>
<dbReference type="FunFam" id="1.10.10.60:FF:000014">
    <property type="entry name" value="SWI/SNF complex subunit SMARCC2 isoform C"/>
    <property type="match status" value="1"/>
</dbReference>
<evidence type="ECO:0000259" key="10">
    <source>
        <dbReference type="PROSITE" id="PS50934"/>
    </source>
</evidence>
<dbReference type="PROSITE" id="PS51293">
    <property type="entry name" value="SANT"/>
    <property type="match status" value="1"/>
</dbReference>
<dbReference type="Gene3D" id="1.10.10.10">
    <property type="entry name" value="Winged helix-like DNA-binding domain superfamily/Winged helix DNA-binding domain"/>
    <property type="match status" value="1"/>
</dbReference>
<dbReference type="Pfam" id="PF00249">
    <property type="entry name" value="Myb_DNA-binding"/>
    <property type="match status" value="1"/>
</dbReference>
<dbReference type="AlphaFoldDB" id="A0A7J9M774"/>
<evidence type="ECO:0000256" key="4">
    <source>
        <dbReference type="ARBA" id="ARBA00023015"/>
    </source>
</evidence>
<name>A0A7J9M774_GOSSC</name>
<dbReference type="SMART" id="SM00717">
    <property type="entry name" value="SANT"/>
    <property type="match status" value="1"/>
</dbReference>
<reference evidence="13 14" key="1">
    <citation type="journal article" date="2019" name="Genome Biol. Evol.">
        <title>Insights into the evolution of the New World diploid cottons (Gossypium, subgenus Houzingenia) based on genome sequencing.</title>
        <authorList>
            <person name="Grover C.E."/>
            <person name="Arick M.A. 2nd"/>
            <person name="Thrash A."/>
            <person name="Conover J.L."/>
            <person name="Sanders W.S."/>
            <person name="Peterson D.G."/>
            <person name="Frelichowski J.E."/>
            <person name="Scheffler J.A."/>
            <person name="Scheffler B.E."/>
            <person name="Wendel J.F."/>
        </authorList>
    </citation>
    <scope>NUCLEOTIDE SEQUENCE [LARGE SCALE GENOMIC DNA]</scope>
    <source>
        <strain evidence="13">1</strain>
        <tissue evidence="13">Leaf</tissue>
    </source>
</reference>
<dbReference type="PROSITE" id="PS50090">
    <property type="entry name" value="MYB_LIKE"/>
    <property type="match status" value="1"/>
</dbReference>